<accession>A0ABY8H108</accession>
<proteinExistence type="predicted"/>
<dbReference type="RefSeq" id="WP_268081847.1">
    <property type="nucleotide sequence ID" value="NZ_CP106885.1"/>
</dbReference>
<gene>
    <name evidence="1" type="ORF">P8T11_11385</name>
</gene>
<evidence type="ECO:0000313" key="1">
    <source>
        <dbReference type="EMBL" id="WFP10434.1"/>
    </source>
</evidence>
<protein>
    <submittedName>
        <fullName evidence="1">Uncharacterized protein</fullName>
    </submittedName>
</protein>
<keyword evidence="2" id="KW-1185">Reference proteome</keyword>
<organism evidence="1 2">
    <name type="scientific">Achromobacter spanius</name>
    <dbReference type="NCBI Taxonomy" id="217203"/>
    <lineage>
        <taxon>Bacteria</taxon>
        <taxon>Pseudomonadati</taxon>
        <taxon>Pseudomonadota</taxon>
        <taxon>Betaproteobacteria</taxon>
        <taxon>Burkholderiales</taxon>
        <taxon>Alcaligenaceae</taxon>
        <taxon>Achromobacter</taxon>
    </lineage>
</organism>
<name>A0ABY8H108_9BURK</name>
<dbReference type="Proteomes" id="UP001214170">
    <property type="component" value="Chromosome"/>
</dbReference>
<dbReference type="EMBL" id="CP121261">
    <property type="protein sequence ID" value="WFP10434.1"/>
    <property type="molecule type" value="Genomic_DNA"/>
</dbReference>
<reference evidence="1 2" key="1">
    <citation type="submission" date="2023-03" db="EMBL/GenBank/DDBJ databases">
        <title>Achromobacter spanius LIG8.</title>
        <authorList>
            <person name="Shrestha S."/>
        </authorList>
    </citation>
    <scope>NUCLEOTIDE SEQUENCE [LARGE SCALE GENOMIC DNA]</scope>
    <source>
        <strain evidence="1 2">LIG8</strain>
    </source>
</reference>
<evidence type="ECO:0000313" key="2">
    <source>
        <dbReference type="Proteomes" id="UP001214170"/>
    </source>
</evidence>
<sequence length="81" mass="8502">MNESEKLPFALAVPSATSVLTPDDQQWADFFAKEEAYIAYVMPAGRALPLAGPASTNCGTYCGTVGNGLDDISNDISEDTA</sequence>